<reference evidence="3" key="1">
    <citation type="journal article" date="2020" name="Stud. Mycol.">
        <title>101 Dothideomycetes genomes: a test case for predicting lifestyles and emergence of pathogens.</title>
        <authorList>
            <person name="Haridas S."/>
            <person name="Albert R."/>
            <person name="Binder M."/>
            <person name="Bloem J."/>
            <person name="Labutti K."/>
            <person name="Salamov A."/>
            <person name="Andreopoulos B."/>
            <person name="Baker S."/>
            <person name="Barry K."/>
            <person name="Bills G."/>
            <person name="Bluhm B."/>
            <person name="Cannon C."/>
            <person name="Castanera R."/>
            <person name="Culley D."/>
            <person name="Daum C."/>
            <person name="Ezra D."/>
            <person name="Gonzalez J."/>
            <person name="Henrissat B."/>
            <person name="Kuo A."/>
            <person name="Liang C."/>
            <person name="Lipzen A."/>
            <person name="Lutzoni F."/>
            <person name="Magnuson J."/>
            <person name="Mondo S."/>
            <person name="Nolan M."/>
            <person name="Ohm R."/>
            <person name="Pangilinan J."/>
            <person name="Park H.-J."/>
            <person name="Ramirez L."/>
            <person name="Alfaro M."/>
            <person name="Sun H."/>
            <person name="Tritt A."/>
            <person name="Yoshinaga Y."/>
            <person name="Zwiers L.-H."/>
            <person name="Turgeon B."/>
            <person name="Goodwin S."/>
            <person name="Spatafora J."/>
            <person name="Crous P."/>
            <person name="Grigoriev I."/>
        </authorList>
    </citation>
    <scope>NUCLEOTIDE SEQUENCE</scope>
    <source>
        <strain evidence="3">CBS 207.26</strain>
    </source>
</reference>
<keyword evidence="4" id="KW-1185">Reference proteome</keyword>
<dbReference type="OrthoDB" id="195446at2759"/>
<evidence type="ECO:0000313" key="4">
    <source>
        <dbReference type="Proteomes" id="UP000800200"/>
    </source>
</evidence>
<organism evidence="3 4">
    <name type="scientific">Zopfia rhizophila CBS 207.26</name>
    <dbReference type="NCBI Taxonomy" id="1314779"/>
    <lineage>
        <taxon>Eukaryota</taxon>
        <taxon>Fungi</taxon>
        <taxon>Dikarya</taxon>
        <taxon>Ascomycota</taxon>
        <taxon>Pezizomycotina</taxon>
        <taxon>Dothideomycetes</taxon>
        <taxon>Dothideomycetes incertae sedis</taxon>
        <taxon>Zopfiaceae</taxon>
        <taxon>Zopfia</taxon>
    </lineage>
</organism>
<dbReference type="Proteomes" id="UP000800200">
    <property type="component" value="Unassembled WGS sequence"/>
</dbReference>
<accession>A0A6A6D7G3</accession>
<dbReference type="PANTHER" id="PTHR10039:SF15">
    <property type="entry name" value="NACHT DOMAIN-CONTAINING PROTEIN"/>
    <property type="match status" value="1"/>
</dbReference>
<dbReference type="InterPro" id="IPR054471">
    <property type="entry name" value="GPIID_WHD"/>
</dbReference>
<proteinExistence type="predicted"/>
<dbReference type="PROSITE" id="PS50837">
    <property type="entry name" value="NACHT"/>
    <property type="match status" value="1"/>
</dbReference>
<gene>
    <name evidence="3" type="ORF">K469DRAFT_756296</name>
</gene>
<dbReference type="InterPro" id="IPR027417">
    <property type="entry name" value="P-loop_NTPase"/>
</dbReference>
<dbReference type="Gene3D" id="3.40.50.300">
    <property type="entry name" value="P-loop containing nucleotide triphosphate hydrolases"/>
    <property type="match status" value="1"/>
</dbReference>
<dbReference type="InterPro" id="IPR056884">
    <property type="entry name" value="NPHP3-like_N"/>
</dbReference>
<keyword evidence="1" id="KW-0677">Repeat</keyword>
<evidence type="ECO:0000256" key="1">
    <source>
        <dbReference type="ARBA" id="ARBA00022737"/>
    </source>
</evidence>
<feature type="domain" description="NACHT" evidence="2">
    <location>
        <begin position="208"/>
        <end position="354"/>
    </location>
</feature>
<protein>
    <recommendedName>
        <fullName evidence="2">NACHT domain-containing protein</fullName>
    </recommendedName>
</protein>
<dbReference type="SUPFAM" id="SSF52540">
    <property type="entry name" value="P-loop containing nucleoside triphosphate hydrolases"/>
    <property type="match status" value="1"/>
</dbReference>
<dbReference type="Pfam" id="PF22939">
    <property type="entry name" value="WHD_GPIID"/>
    <property type="match status" value="1"/>
</dbReference>
<dbReference type="Pfam" id="PF24883">
    <property type="entry name" value="NPHP3_N"/>
    <property type="match status" value="1"/>
</dbReference>
<dbReference type="InterPro" id="IPR007111">
    <property type="entry name" value="NACHT_NTPase"/>
</dbReference>
<dbReference type="AlphaFoldDB" id="A0A6A6D7G3"/>
<dbReference type="PANTHER" id="PTHR10039">
    <property type="entry name" value="AMELOGENIN"/>
    <property type="match status" value="1"/>
</dbReference>
<name>A0A6A6D7G3_9PEZI</name>
<sequence length="587" mass="67518">MSFGYSVSDFIAVLRLANDVRKRFVDAPGQFTAISEDVKALSNVIRDIDDVLPQRDLTSQQKTELDEIAQAGHNILKDLNQTLDKYQEIGPDAKSLSGKSRRVWKRLQWDQKEIDQYQNRITLNVSALEIWLIQCSNVSFEIKASVDRLNKRQDNRERREEHQAILNWLTPIDYATQQGDFINRRQEGTGQWLLDSDEFQEWLKQRGRRMFCPGIPGAGKTILTSIVVDYLRSKYESDASVGIAYLYCNFRRQHEQKPGDLLASLLKQLVQKKSSLPEDLKSLYQRHKDKKTRPSINELSGALQSVVVGLSRTFILIDALDECQASYQERDRLLSVGFTPQAEAHINLFATSRPVPEFNIHFEGCLSKDIRARYNDVLSYVNGRMSNLRRPRISKYPDLQDAIRREVVKAADGMFLLAKLHMDSLLSKSTPGDIEDALKDLPRGAEGLNTMYEDAMERINNQTEGSQALANRVLYWITHAKRALASVELQHALAVRDGAVGLNEKFVPEVEDMVSDCAGLVTVDEESGIIRLVHHTTQEYLERTQKRWFPDAETLVPRRRNGHCHDLRYVSILRRLRKWFLSYRRRV</sequence>
<evidence type="ECO:0000259" key="2">
    <source>
        <dbReference type="PROSITE" id="PS50837"/>
    </source>
</evidence>
<dbReference type="EMBL" id="ML994736">
    <property type="protein sequence ID" value="KAF2175317.1"/>
    <property type="molecule type" value="Genomic_DNA"/>
</dbReference>
<evidence type="ECO:0000313" key="3">
    <source>
        <dbReference type="EMBL" id="KAF2175317.1"/>
    </source>
</evidence>